<evidence type="ECO:0000256" key="7">
    <source>
        <dbReference type="ARBA" id="ARBA00023170"/>
    </source>
</evidence>
<dbReference type="InterPro" id="IPR000276">
    <property type="entry name" value="GPCR_Rhodpsn"/>
</dbReference>
<evidence type="ECO:0000256" key="4">
    <source>
        <dbReference type="ARBA" id="ARBA00022989"/>
    </source>
</evidence>
<evidence type="ECO:0000256" key="8">
    <source>
        <dbReference type="ARBA" id="ARBA00023224"/>
    </source>
</evidence>
<evidence type="ECO:0000256" key="10">
    <source>
        <dbReference type="SAM" id="Phobius"/>
    </source>
</evidence>
<feature type="transmembrane region" description="Helical" evidence="10">
    <location>
        <begin position="243"/>
        <end position="264"/>
    </location>
</feature>
<feature type="transmembrane region" description="Helical" evidence="10">
    <location>
        <begin position="284"/>
        <end position="303"/>
    </location>
</feature>
<comment type="caution">
    <text evidence="12">The sequence shown here is derived from an EMBL/GenBank/DDBJ whole genome shotgun (WGS) entry which is preliminary data.</text>
</comment>
<dbReference type="SUPFAM" id="SSF81321">
    <property type="entry name" value="Family A G protein-coupled receptor-like"/>
    <property type="match status" value="1"/>
</dbReference>
<gene>
    <name evidence="12" type="ORF">pdam_00004512</name>
</gene>
<evidence type="ECO:0000256" key="3">
    <source>
        <dbReference type="ARBA" id="ARBA00022692"/>
    </source>
</evidence>
<keyword evidence="3 9" id="KW-0812">Transmembrane</keyword>
<dbReference type="InterPro" id="IPR017452">
    <property type="entry name" value="GPCR_Rhodpsn_7TM"/>
</dbReference>
<dbReference type="SMART" id="SM01381">
    <property type="entry name" value="7TM_GPCR_Srsx"/>
    <property type="match status" value="1"/>
</dbReference>
<comment type="subcellular location">
    <subcellularLocation>
        <location evidence="1">Cell membrane</location>
        <topology evidence="1">Multi-pass membrane protein</topology>
    </subcellularLocation>
</comment>
<keyword evidence="2" id="KW-1003">Cell membrane</keyword>
<feature type="transmembrane region" description="Helical" evidence="10">
    <location>
        <begin position="64"/>
        <end position="85"/>
    </location>
</feature>
<dbReference type="OrthoDB" id="10042731at2759"/>
<dbReference type="Gene3D" id="1.20.1070.10">
    <property type="entry name" value="Rhodopsin 7-helix transmembrane proteins"/>
    <property type="match status" value="1"/>
</dbReference>
<comment type="similarity">
    <text evidence="9">Belongs to the G-protein coupled receptor 1 family.</text>
</comment>
<sequence length="319" mass="35711">MMFTNDSLQPMSNETENHLSCDQMLEKTFIILNSITGAIVVFGNAVVFLSIVFTSRLRQQKVNLFLASLAIADMIMGAFVAPGYATFCLGCRQYAVSNYCWLLEFPKDVVLAGSITNLFAISFDRYLAVFRPLQYENVMTRRRCVNILIAVWSVSVSTAVVRSTLYLTITGPEITAVNGVYNSILMAVVLVTPSVLVSIINIKIIIAIRVQGRQVAVMRNPQDVSEAENLEEIRAEASRKRKGTIACALVVIIFVVSWIPRISFNIQYLVSGDTHEIDALLQKLSMFFLLMQSSVNPFIYSFYRADFRQAVARLLRLGT</sequence>
<dbReference type="Proteomes" id="UP000275408">
    <property type="component" value="Unassembled WGS sequence"/>
</dbReference>
<dbReference type="GO" id="GO:0004930">
    <property type="term" value="F:G protein-coupled receptor activity"/>
    <property type="evidence" value="ECO:0007669"/>
    <property type="project" value="UniProtKB-KW"/>
</dbReference>
<evidence type="ECO:0000313" key="12">
    <source>
        <dbReference type="EMBL" id="RMX60065.1"/>
    </source>
</evidence>
<dbReference type="AlphaFoldDB" id="A0A3M6V2B3"/>
<protein>
    <recommendedName>
        <fullName evidence="11">G-protein coupled receptors family 1 profile domain-containing protein</fullName>
    </recommendedName>
</protein>
<keyword evidence="8 9" id="KW-0807">Transducer</keyword>
<dbReference type="InterPro" id="IPR050569">
    <property type="entry name" value="TAAR"/>
</dbReference>
<dbReference type="PROSITE" id="PS00237">
    <property type="entry name" value="G_PROTEIN_RECEP_F1_1"/>
    <property type="match status" value="1"/>
</dbReference>
<dbReference type="CDD" id="cd00637">
    <property type="entry name" value="7tm_classA_rhodopsin-like"/>
    <property type="match status" value="1"/>
</dbReference>
<feature type="transmembrane region" description="Helical" evidence="10">
    <location>
        <begin position="144"/>
        <end position="164"/>
    </location>
</feature>
<evidence type="ECO:0000256" key="5">
    <source>
        <dbReference type="ARBA" id="ARBA00023040"/>
    </source>
</evidence>
<dbReference type="PROSITE" id="PS50262">
    <property type="entry name" value="G_PROTEIN_RECEP_F1_2"/>
    <property type="match status" value="1"/>
</dbReference>
<keyword evidence="13" id="KW-1185">Reference proteome</keyword>
<proteinExistence type="inferred from homology"/>
<keyword evidence="5 9" id="KW-0297">G-protein coupled receptor</keyword>
<feature type="transmembrane region" description="Helical" evidence="10">
    <location>
        <begin position="105"/>
        <end position="123"/>
    </location>
</feature>
<feature type="domain" description="G-protein coupled receptors family 1 profile" evidence="11">
    <location>
        <begin position="43"/>
        <end position="300"/>
    </location>
</feature>
<reference evidence="12 13" key="1">
    <citation type="journal article" date="2018" name="Sci. Rep.">
        <title>Comparative analysis of the Pocillopora damicornis genome highlights role of immune system in coral evolution.</title>
        <authorList>
            <person name="Cunning R."/>
            <person name="Bay R.A."/>
            <person name="Gillette P."/>
            <person name="Baker A.C."/>
            <person name="Traylor-Knowles N."/>
        </authorList>
    </citation>
    <scope>NUCLEOTIDE SEQUENCE [LARGE SCALE GENOMIC DNA]</scope>
    <source>
        <strain evidence="12">RSMAS</strain>
        <tissue evidence="12">Whole animal</tissue>
    </source>
</reference>
<name>A0A3M6V2B3_POCDA</name>
<feature type="transmembrane region" description="Helical" evidence="10">
    <location>
        <begin position="184"/>
        <end position="208"/>
    </location>
</feature>
<dbReference type="STRING" id="46731.A0A3M6V2B3"/>
<evidence type="ECO:0000259" key="11">
    <source>
        <dbReference type="PROSITE" id="PS50262"/>
    </source>
</evidence>
<evidence type="ECO:0000256" key="1">
    <source>
        <dbReference type="ARBA" id="ARBA00004651"/>
    </source>
</evidence>
<evidence type="ECO:0000256" key="9">
    <source>
        <dbReference type="RuleBase" id="RU000688"/>
    </source>
</evidence>
<feature type="transmembrane region" description="Helical" evidence="10">
    <location>
        <begin position="29"/>
        <end position="52"/>
    </location>
</feature>
<keyword evidence="7 9" id="KW-0675">Receptor</keyword>
<organism evidence="12 13">
    <name type="scientific">Pocillopora damicornis</name>
    <name type="common">Cauliflower coral</name>
    <name type="synonym">Millepora damicornis</name>
    <dbReference type="NCBI Taxonomy" id="46731"/>
    <lineage>
        <taxon>Eukaryota</taxon>
        <taxon>Metazoa</taxon>
        <taxon>Cnidaria</taxon>
        <taxon>Anthozoa</taxon>
        <taxon>Hexacorallia</taxon>
        <taxon>Scleractinia</taxon>
        <taxon>Astrocoeniina</taxon>
        <taxon>Pocilloporidae</taxon>
        <taxon>Pocillopora</taxon>
    </lineage>
</organism>
<dbReference type="EMBL" id="RCHS01000245">
    <property type="protein sequence ID" value="RMX60065.1"/>
    <property type="molecule type" value="Genomic_DNA"/>
</dbReference>
<keyword evidence="6 10" id="KW-0472">Membrane</keyword>
<dbReference type="PRINTS" id="PR00237">
    <property type="entry name" value="GPCRRHODOPSN"/>
</dbReference>
<evidence type="ECO:0000256" key="2">
    <source>
        <dbReference type="ARBA" id="ARBA00022475"/>
    </source>
</evidence>
<evidence type="ECO:0000256" key="6">
    <source>
        <dbReference type="ARBA" id="ARBA00023136"/>
    </source>
</evidence>
<dbReference type="Pfam" id="PF00001">
    <property type="entry name" value="7tm_1"/>
    <property type="match status" value="1"/>
</dbReference>
<evidence type="ECO:0000313" key="13">
    <source>
        <dbReference type="Proteomes" id="UP000275408"/>
    </source>
</evidence>
<dbReference type="PANTHER" id="PTHR24249:SF372">
    <property type="entry name" value="G-PROTEIN COUPLED RECEPTORS FAMILY 1 PROFILE DOMAIN-CONTAINING PROTEIN"/>
    <property type="match status" value="1"/>
</dbReference>
<accession>A0A3M6V2B3</accession>
<keyword evidence="4 10" id="KW-1133">Transmembrane helix</keyword>
<dbReference type="PANTHER" id="PTHR24249">
    <property type="entry name" value="HISTAMINE RECEPTOR-RELATED G-PROTEIN COUPLED RECEPTOR"/>
    <property type="match status" value="1"/>
</dbReference>
<dbReference type="GO" id="GO:0005886">
    <property type="term" value="C:plasma membrane"/>
    <property type="evidence" value="ECO:0007669"/>
    <property type="project" value="UniProtKB-SubCell"/>
</dbReference>